<dbReference type="PANTHER" id="PTHR36492:SF2">
    <property type="entry name" value="[ACYL-CARRIER-PROTEIN] PHOSPHODIESTERASE PPTH"/>
    <property type="match status" value="1"/>
</dbReference>
<name>A0ABT5V9J8_9BACI</name>
<dbReference type="Proteomes" id="UP001148125">
    <property type="component" value="Unassembled WGS sequence"/>
</dbReference>
<dbReference type="InterPro" id="IPR022302">
    <property type="entry name" value="Phosphoesterase_putative"/>
</dbReference>
<dbReference type="SUPFAM" id="SSF56300">
    <property type="entry name" value="Metallo-dependent phosphatases"/>
    <property type="match status" value="1"/>
</dbReference>
<dbReference type="PANTHER" id="PTHR36492">
    <property type="match status" value="1"/>
</dbReference>
<dbReference type="InterPro" id="IPR029052">
    <property type="entry name" value="Metallo-depent_PP-like"/>
</dbReference>
<sequence>MKLGFIADLHLDINEKRRRTDILEVLLEQTKEQKLDALCIGGDVSNDYRRTLAAVEQIEHERNIPCYFVAGNHDLWNIQHPNKNTWEIYNELKRHPRNLANGSQDLGNNWTLLGDIGWYDFSFGSKSKYTFAEFNQMKMKGSTWQDKEYTDWAVNSLEVHELFMKKFKEQLREHRHEKVIFCSHVVSHEKFTVPTPHRIWDYFNAYLGSKDYEQLIKSEKVQYALCGHVHFRKTVHSSETEFICSSLGYANQWRTPSTKDEVQHALTVLHLE</sequence>
<dbReference type="InterPro" id="IPR052963">
    <property type="entry name" value="Pantetheine_PDE"/>
</dbReference>
<feature type="domain" description="Calcineurin-like phosphoesterase" evidence="1">
    <location>
        <begin position="1"/>
        <end position="230"/>
    </location>
</feature>
<comment type="caution">
    <text evidence="2">The sequence shown here is derived from an EMBL/GenBank/DDBJ whole genome shotgun (WGS) entry which is preliminary data.</text>
</comment>
<accession>A0ABT5V9J8</accession>
<dbReference type="EMBL" id="JAOTPO010000001">
    <property type="protein sequence ID" value="MDE5412131.1"/>
    <property type="molecule type" value="Genomic_DNA"/>
</dbReference>
<gene>
    <name evidence="2" type="ORF">N7Z68_01865</name>
</gene>
<evidence type="ECO:0000259" key="1">
    <source>
        <dbReference type="Pfam" id="PF00149"/>
    </source>
</evidence>
<organism evidence="2 3">
    <name type="scientific">Alkalihalobacterium chitinilyticum</name>
    <dbReference type="NCBI Taxonomy" id="2980103"/>
    <lineage>
        <taxon>Bacteria</taxon>
        <taxon>Bacillati</taxon>
        <taxon>Bacillota</taxon>
        <taxon>Bacilli</taxon>
        <taxon>Bacillales</taxon>
        <taxon>Bacillaceae</taxon>
        <taxon>Alkalihalobacterium</taxon>
    </lineage>
</organism>
<dbReference type="RefSeq" id="WP_275116752.1">
    <property type="nucleotide sequence ID" value="NZ_JAOTPO010000001.1"/>
</dbReference>
<keyword evidence="3" id="KW-1185">Reference proteome</keyword>
<evidence type="ECO:0000313" key="3">
    <source>
        <dbReference type="Proteomes" id="UP001148125"/>
    </source>
</evidence>
<evidence type="ECO:0000313" key="2">
    <source>
        <dbReference type="EMBL" id="MDE5412131.1"/>
    </source>
</evidence>
<dbReference type="Pfam" id="PF00149">
    <property type="entry name" value="Metallophos"/>
    <property type="match status" value="1"/>
</dbReference>
<dbReference type="InterPro" id="IPR004843">
    <property type="entry name" value="Calcineurin-like_PHP"/>
</dbReference>
<dbReference type="Gene3D" id="3.60.21.10">
    <property type="match status" value="1"/>
</dbReference>
<reference evidence="2" key="1">
    <citation type="submission" date="2024-05" db="EMBL/GenBank/DDBJ databases">
        <title>Alkalihalobacillus sp. strain MEB203 novel alkaliphilic bacterium from Lonar Lake, India.</title>
        <authorList>
            <person name="Joshi A."/>
            <person name="Thite S."/>
            <person name="Mengade P."/>
        </authorList>
    </citation>
    <scope>NUCLEOTIDE SEQUENCE</scope>
    <source>
        <strain evidence="2">MEB 203</strain>
    </source>
</reference>
<protein>
    <submittedName>
        <fullName evidence="2">Metallophosphoesterase</fullName>
    </submittedName>
</protein>
<dbReference type="NCBIfam" id="TIGR03729">
    <property type="entry name" value="acc_ester"/>
    <property type="match status" value="1"/>
</dbReference>
<proteinExistence type="predicted"/>